<dbReference type="KEGG" id="ido:I598_2068"/>
<accession>A0A168FFK8</accession>
<evidence type="ECO:0000313" key="4">
    <source>
        <dbReference type="EMBL" id="ANC31611.1"/>
    </source>
</evidence>
<dbReference type="InterPro" id="IPR026004">
    <property type="entry name" value="Septum_form"/>
</dbReference>
<evidence type="ECO:0000313" key="5">
    <source>
        <dbReference type="Proteomes" id="UP000076794"/>
    </source>
</evidence>
<feature type="transmembrane region" description="Helical" evidence="2">
    <location>
        <begin position="72"/>
        <end position="95"/>
    </location>
</feature>
<feature type="compositionally biased region" description="Low complexity" evidence="1">
    <location>
        <begin position="40"/>
        <end position="62"/>
    </location>
</feature>
<proteinExistence type="predicted"/>
<sequence length="272" mass="27228">MTVPPSGDPYAPQQPRTSGPDAATTASADLPGPPAPTTGPSPYVSGAPADGPGPYGSPAYGAPQPPTDGVSIGALVTGVLGMALIPLGLGIAGIVRTSGGKRRGKGLAIAGLVLGVLSTIVWGFVVAGLMFVATNQDAFGESLQEGLSEALEEQTGTNLVVGNCFEAPADLTSGDPLQAVDCAEPHSSEVVGVLELADGDFPGLDAVVTQAEAGCLEQFASYVGVEYAESTLNVVYFHPTEVSWTLGDRKVICGAGMMDGTPLTETVAGSGL</sequence>
<dbReference type="PATRIC" id="fig|1300344.3.peg.2077"/>
<evidence type="ECO:0000256" key="2">
    <source>
        <dbReference type="SAM" id="Phobius"/>
    </source>
</evidence>
<evidence type="ECO:0000259" key="3">
    <source>
        <dbReference type="Pfam" id="PF13845"/>
    </source>
</evidence>
<keyword evidence="5" id="KW-1185">Reference proteome</keyword>
<keyword evidence="2" id="KW-0812">Transmembrane</keyword>
<dbReference type="AlphaFoldDB" id="A0A168FFK8"/>
<protein>
    <recommendedName>
        <fullName evidence="3">Septum formation-related domain-containing protein</fullName>
    </recommendedName>
</protein>
<dbReference type="RefSeq" id="WP_068202874.1">
    <property type="nucleotide sequence ID" value="NZ_CP014209.1"/>
</dbReference>
<name>A0A168FFK8_9MICO</name>
<feature type="region of interest" description="Disordered" evidence="1">
    <location>
        <begin position="1"/>
        <end position="62"/>
    </location>
</feature>
<feature type="transmembrane region" description="Helical" evidence="2">
    <location>
        <begin position="107"/>
        <end position="133"/>
    </location>
</feature>
<feature type="domain" description="Septum formation-related" evidence="3">
    <location>
        <begin position="152"/>
        <end position="253"/>
    </location>
</feature>
<dbReference type="EMBL" id="CP014209">
    <property type="protein sequence ID" value="ANC31611.1"/>
    <property type="molecule type" value="Genomic_DNA"/>
</dbReference>
<evidence type="ECO:0000256" key="1">
    <source>
        <dbReference type="SAM" id="MobiDB-lite"/>
    </source>
</evidence>
<gene>
    <name evidence="4" type="ORF">I598_2068</name>
</gene>
<keyword evidence="2" id="KW-0472">Membrane</keyword>
<dbReference type="Pfam" id="PF13845">
    <property type="entry name" value="Septum_form"/>
    <property type="match status" value="1"/>
</dbReference>
<organism evidence="4 5">
    <name type="scientific">Isoptericola dokdonensis DS-3</name>
    <dbReference type="NCBI Taxonomy" id="1300344"/>
    <lineage>
        <taxon>Bacteria</taxon>
        <taxon>Bacillati</taxon>
        <taxon>Actinomycetota</taxon>
        <taxon>Actinomycetes</taxon>
        <taxon>Micrococcales</taxon>
        <taxon>Promicromonosporaceae</taxon>
        <taxon>Isoptericola</taxon>
    </lineage>
</organism>
<keyword evidence="2" id="KW-1133">Transmembrane helix</keyword>
<reference evidence="4 5" key="1">
    <citation type="submission" date="2016-01" db="EMBL/GenBank/DDBJ databases">
        <title>Complete genome sequence of a soil Actinobacterium, Isoptericola dokdonensis DS-3.</title>
        <authorList>
            <person name="Kwon S.-K."/>
            <person name="Kim J.F."/>
        </authorList>
    </citation>
    <scope>NUCLEOTIDE SEQUENCE [LARGE SCALE GENOMIC DNA]</scope>
    <source>
        <strain evidence="4 5">DS-3</strain>
    </source>
</reference>
<dbReference type="Proteomes" id="UP000076794">
    <property type="component" value="Chromosome"/>
</dbReference>